<dbReference type="Proteomes" id="UP000287651">
    <property type="component" value="Unassembled WGS sequence"/>
</dbReference>
<protein>
    <submittedName>
        <fullName evidence="2">Uncharacterized protein</fullName>
    </submittedName>
</protein>
<evidence type="ECO:0000313" key="2">
    <source>
        <dbReference type="EMBL" id="RRT34457.1"/>
    </source>
</evidence>
<accession>A0A426X4N6</accession>
<sequence length="126" mass="14460">MHRIDAFGNLPGVCRKLAEGIESLPGWRKGVRQKKTETRRKIVGGSRKAYRDSDDVVGSHRKFARRFTEGIGKLTGNVKGDRQKEDRRTYRKITGVAEVYGRFDLHPKKIGSGCRCASRRRTRKWT</sequence>
<organism evidence="2 3">
    <name type="scientific">Ensete ventricosum</name>
    <name type="common">Abyssinian banana</name>
    <name type="synonym">Musa ensete</name>
    <dbReference type="NCBI Taxonomy" id="4639"/>
    <lineage>
        <taxon>Eukaryota</taxon>
        <taxon>Viridiplantae</taxon>
        <taxon>Streptophyta</taxon>
        <taxon>Embryophyta</taxon>
        <taxon>Tracheophyta</taxon>
        <taxon>Spermatophyta</taxon>
        <taxon>Magnoliopsida</taxon>
        <taxon>Liliopsida</taxon>
        <taxon>Zingiberales</taxon>
        <taxon>Musaceae</taxon>
        <taxon>Ensete</taxon>
    </lineage>
</organism>
<reference evidence="2 3" key="1">
    <citation type="journal article" date="2014" name="Agronomy (Basel)">
        <title>A Draft Genome Sequence for Ensete ventricosum, the Drought-Tolerant Tree Against Hunger.</title>
        <authorList>
            <person name="Harrison J."/>
            <person name="Moore K.A."/>
            <person name="Paszkiewicz K."/>
            <person name="Jones T."/>
            <person name="Grant M."/>
            <person name="Ambacheew D."/>
            <person name="Muzemil S."/>
            <person name="Studholme D.J."/>
        </authorList>
    </citation>
    <scope>NUCLEOTIDE SEQUENCE [LARGE SCALE GENOMIC DNA]</scope>
</reference>
<evidence type="ECO:0000313" key="3">
    <source>
        <dbReference type="Proteomes" id="UP000287651"/>
    </source>
</evidence>
<evidence type="ECO:0000256" key="1">
    <source>
        <dbReference type="SAM" id="MobiDB-lite"/>
    </source>
</evidence>
<dbReference type="AlphaFoldDB" id="A0A426X4N6"/>
<comment type="caution">
    <text evidence="2">The sequence shown here is derived from an EMBL/GenBank/DDBJ whole genome shotgun (WGS) entry which is preliminary data.</text>
</comment>
<dbReference type="EMBL" id="AMZH03026767">
    <property type="protein sequence ID" value="RRT34457.1"/>
    <property type="molecule type" value="Genomic_DNA"/>
</dbReference>
<feature type="region of interest" description="Disordered" evidence="1">
    <location>
        <begin position="32"/>
        <end position="51"/>
    </location>
</feature>
<gene>
    <name evidence="2" type="ORF">B296_00031707</name>
</gene>
<name>A0A426X4N6_ENSVE</name>
<proteinExistence type="predicted"/>